<dbReference type="AlphaFoldDB" id="A0A367R0U0"/>
<dbReference type="Proteomes" id="UP000252085">
    <property type="component" value="Unassembled WGS sequence"/>
</dbReference>
<evidence type="ECO:0000313" key="2">
    <source>
        <dbReference type="Proteomes" id="UP000252085"/>
    </source>
</evidence>
<proteinExistence type="predicted"/>
<name>A0A367R0U0_NOSPU</name>
<sequence length="300" mass="35183">MVNINDTCNDKNLLQEAFLKEVLQHLDFTLDISKYLFKIRYNPKNQTKKLISIAKMVKNKYDTFEESCINTYAKRVNDRIVEVFKQEMLLDKLNISLISNNSIGHPQHSVSPYQITYKWLWEKKFPRMGWELAKEIATYAFDELNMIDIEAAKRGLKLDVITTDDGCCIKLNTRYYLQVDLSSQGQYLLLINKSIEGNFYLLSPSKAFADVPYTVLSENLYLPLNDGKKGRAPFFQYDAEGDEYFLAIVTEQPIELSWVHWELDSRDIILNPKRFEEIFVKLGQQSDSEVFYKRFRVLET</sequence>
<evidence type="ECO:0000313" key="1">
    <source>
        <dbReference type="EMBL" id="RCJ30015.1"/>
    </source>
</evidence>
<dbReference type="EMBL" id="LXQE01000193">
    <property type="protein sequence ID" value="RCJ30015.1"/>
    <property type="molecule type" value="Genomic_DNA"/>
</dbReference>
<accession>A0A367R0U0</accession>
<gene>
    <name evidence="1" type="ORF">A6769_34700</name>
</gene>
<evidence type="ECO:0008006" key="3">
    <source>
        <dbReference type="Google" id="ProtNLM"/>
    </source>
</evidence>
<organism evidence="1 2">
    <name type="scientific">Nostoc punctiforme NIES-2108</name>
    <dbReference type="NCBI Taxonomy" id="1356359"/>
    <lineage>
        <taxon>Bacteria</taxon>
        <taxon>Bacillati</taxon>
        <taxon>Cyanobacteriota</taxon>
        <taxon>Cyanophyceae</taxon>
        <taxon>Nostocales</taxon>
        <taxon>Nostocaceae</taxon>
        <taxon>Nostoc</taxon>
    </lineage>
</organism>
<protein>
    <recommendedName>
        <fullName evidence="3">DUF4384 domain-containing protein</fullName>
    </recommendedName>
</protein>
<comment type="caution">
    <text evidence="1">The sequence shown here is derived from an EMBL/GenBank/DDBJ whole genome shotgun (WGS) entry which is preliminary data.</text>
</comment>
<reference evidence="2" key="1">
    <citation type="submission" date="2016-04" db="EMBL/GenBank/DDBJ databases">
        <authorList>
            <person name="Tabuchi Yagui T.R."/>
        </authorList>
    </citation>
    <scope>NUCLEOTIDE SEQUENCE [LARGE SCALE GENOMIC DNA]</scope>
</reference>